<reference evidence="1" key="2">
    <citation type="submission" date="2020-09" db="EMBL/GenBank/DDBJ databases">
        <authorList>
            <person name="Sun Q."/>
            <person name="Ohkuma M."/>
        </authorList>
    </citation>
    <scope>NUCLEOTIDE SEQUENCE</scope>
    <source>
        <strain evidence="1">JCM 19831</strain>
    </source>
</reference>
<keyword evidence="2" id="KW-1185">Reference proteome</keyword>
<proteinExistence type="predicted"/>
<name>A0A917UHV4_9ACTN</name>
<protein>
    <submittedName>
        <fullName evidence="1">Uncharacterized protein</fullName>
    </submittedName>
</protein>
<dbReference type="AlphaFoldDB" id="A0A917UHV4"/>
<comment type="caution">
    <text evidence="1">The sequence shown here is derived from an EMBL/GenBank/DDBJ whole genome shotgun (WGS) entry which is preliminary data.</text>
</comment>
<evidence type="ECO:0000313" key="1">
    <source>
        <dbReference type="EMBL" id="GGM89937.1"/>
    </source>
</evidence>
<reference evidence="1" key="1">
    <citation type="journal article" date="2014" name="Int. J. Syst. Evol. Microbiol.">
        <title>Complete genome sequence of Corynebacterium casei LMG S-19264T (=DSM 44701T), isolated from a smear-ripened cheese.</title>
        <authorList>
            <consortium name="US DOE Joint Genome Institute (JGI-PGF)"/>
            <person name="Walter F."/>
            <person name="Albersmeier A."/>
            <person name="Kalinowski J."/>
            <person name="Ruckert C."/>
        </authorList>
    </citation>
    <scope>NUCLEOTIDE SEQUENCE</scope>
    <source>
        <strain evidence="1">JCM 19831</strain>
    </source>
</reference>
<gene>
    <name evidence="1" type="ORF">GCM10007977_110010</name>
</gene>
<dbReference type="EMBL" id="BMPI01000135">
    <property type="protein sequence ID" value="GGM89937.1"/>
    <property type="molecule type" value="Genomic_DNA"/>
</dbReference>
<organism evidence="1 2">
    <name type="scientific">Dactylosporangium sucinum</name>
    <dbReference type="NCBI Taxonomy" id="1424081"/>
    <lineage>
        <taxon>Bacteria</taxon>
        <taxon>Bacillati</taxon>
        <taxon>Actinomycetota</taxon>
        <taxon>Actinomycetes</taxon>
        <taxon>Micromonosporales</taxon>
        <taxon>Micromonosporaceae</taxon>
        <taxon>Dactylosporangium</taxon>
    </lineage>
</organism>
<evidence type="ECO:0000313" key="2">
    <source>
        <dbReference type="Proteomes" id="UP000642070"/>
    </source>
</evidence>
<sequence length="188" mass="19899">MVRAQVEAERRAATVARLAALRVTGSLTTEHVRLAAQGDGVSERTVWRWLDDAAPRVAPRRTGPEPYALSATDREAIADYRGNIAAVGRARAAVVAGDGSGFLTASRSSTWLRPRPVSRARLRGCGPVGQAQPEREVGVCGEPVVADIWPCRADPDRKVALDEVPTVPAVLVLGQPVGVGVRGGRRPG</sequence>
<accession>A0A917UHV4</accession>
<dbReference type="Proteomes" id="UP000642070">
    <property type="component" value="Unassembled WGS sequence"/>
</dbReference>